<dbReference type="EMBL" id="LR797148">
    <property type="protein sequence ID" value="CAB4190257.1"/>
    <property type="molecule type" value="Genomic_DNA"/>
</dbReference>
<gene>
    <name evidence="1" type="ORF">UFOVP1196_44</name>
</gene>
<sequence>MRQMPRHYVRFFWMAWTLSLDCPAGRALYACNRKAMGGLPLTGADMDIRVERVLRRARTSTAERWLAHWRAGGTIYHSKRTPKQMRALWKARRTNR</sequence>
<accession>A0A6J5R7A3</accession>
<name>A0A6J5R7A3_9CAUD</name>
<evidence type="ECO:0000313" key="1">
    <source>
        <dbReference type="EMBL" id="CAB4190257.1"/>
    </source>
</evidence>
<proteinExistence type="predicted"/>
<organism evidence="1">
    <name type="scientific">uncultured Caudovirales phage</name>
    <dbReference type="NCBI Taxonomy" id="2100421"/>
    <lineage>
        <taxon>Viruses</taxon>
        <taxon>Duplodnaviria</taxon>
        <taxon>Heunggongvirae</taxon>
        <taxon>Uroviricota</taxon>
        <taxon>Caudoviricetes</taxon>
        <taxon>Peduoviridae</taxon>
        <taxon>Maltschvirus</taxon>
        <taxon>Maltschvirus maltsch</taxon>
    </lineage>
</organism>
<protein>
    <submittedName>
        <fullName evidence="1">Uncharacterized protein</fullName>
    </submittedName>
</protein>
<reference evidence="1" key="1">
    <citation type="submission" date="2020-05" db="EMBL/GenBank/DDBJ databases">
        <authorList>
            <person name="Chiriac C."/>
            <person name="Salcher M."/>
            <person name="Ghai R."/>
            <person name="Kavagutti S V."/>
        </authorList>
    </citation>
    <scope>NUCLEOTIDE SEQUENCE</scope>
</reference>